<comment type="caution">
    <text evidence="2">The sequence shown here is derived from an EMBL/GenBank/DDBJ whole genome shotgun (WGS) entry which is preliminary data.</text>
</comment>
<evidence type="ECO:0000256" key="1">
    <source>
        <dbReference type="SAM" id="MobiDB-lite"/>
    </source>
</evidence>
<accession>A0ABR4CK28</accession>
<name>A0ABR4CK28_9HELO</name>
<feature type="region of interest" description="Disordered" evidence="1">
    <location>
        <begin position="75"/>
        <end position="219"/>
    </location>
</feature>
<evidence type="ECO:0000313" key="3">
    <source>
        <dbReference type="Proteomes" id="UP001595075"/>
    </source>
</evidence>
<protein>
    <submittedName>
        <fullName evidence="2">Uncharacterized protein</fullName>
    </submittedName>
</protein>
<reference evidence="2 3" key="1">
    <citation type="journal article" date="2024" name="Commun. Biol.">
        <title>Comparative genomic analysis of thermophilic fungi reveals convergent evolutionary adaptations and gene losses.</title>
        <authorList>
            <person name="Steindorff A.S."/>
            <person name="Aguilar-Pontes M.V."/>
            <person name="Robinson A.J."/>
            <person name="Andreopoulos B."/>
            <person name="LaButti K."/>
            <person name="Kuo A."/>
            <person name="Mondo S."/>
            <person name="Riley R."/>
            <person name="Otillar R."/>
            <person name="Haridas S."/>
            <person name="Lipzen A."/>
            <person name="Grimwood J."/>
            <person name="Schmutz J."/>
            <person name="Clum A."/>
            <person name="Reid I.D."/>
            <person name="Moisan M.C."/>
            <person name="Butler G."/>
            <person name="Nguyen T.T.M."/>
            <person name="Dewar K."/>
            <person name="Conant G."/>
            <person name="Drula E."/>
            <person name="Henrissat B."/>
            <person name="Hansel C."/>
            <person name="Singer S."/>
            <person name="Hutchinson M.I."/>
            <person name="de Vries R.P."/>
            <person name="Natvig D.O."/>
            <person name="Powell A.J."/>
            <person name="Tsang A."/>
            <person name="Grigoriev I.V."/>
        </authorList>
    </citation>
    <scope>NUCLEOTIDE SEQUENCE [LARGE SCALE GENOMIC DNA]</scope>
    <source>
        <strain evidence="2 3">CBS 494.80</strain>
    </source>
</reference>
<feature type="region of interest" description="Disordered" evidence="1">
    <location>
        <begin position="1"/>
        <end position="58"/>
    </location>
</feature>
<sequence length="219" mass="23815">MATTTPLTLPIPLPLPVPLQQKGTSSPQAVPISPSHTSPTTSSRPPSPSIDNISGFPRINTGCVVEETDYSEYNTAAYPYPNSNATPVASPDLKTNEDPFATQRGRGEEGSEDFTFAAKKGRRVDGDMKGEEEEDDQDPKAQSVCDKDIERRPSDESVDITKAPTSSHSQTPRGSKGSLGQDVHAATRTNERDNKRHSSQFEKGWARMTGRRSSRGEKD</sequence>
<feature type="compositionally biased region" description="Low complexity" evidence="1">
    <location>
        <begin position="31"/>
        <end position="44"/>
    </location>
</feature>
<evidence type="ECO:0000313" key="2">
    <source>
        <dbReference type="EMBL" id="KAL2070329.1"/>
    </source>
</evidence>
<feature type="compositionally biased region" description="Polar residues" evidence="1">
    <location>
        <begin position="163"/>
        <end position="173"/>
    </location>
</feature>
<dbReference type="Proteomes" id="UP001595075">
    <property type="component" value="Unassembled WGS sequence"/>
</dbReference>
<keyword evidence="3" id="KW-1185">Reference proteome</keyword>
<proteinExistence type="predicted"/>
<feature type="compositionally biased region" description="Basic and acidic residues" evidence="1">
    <location>
        <begin position="189"/>
        <end position="200"/>
    </location>
</feature>
<feature type="compositionally biased region" description="Basic and acidic residues" evidence="1">
    <location>
        <begin position="145"/>
        <end position="155"/>
    </location>
</feature>
<dbReference type="EMBL" id="JAZHXI010000006">
    <property type="protein sequence ID" value="KAL2070329.1"/>
    <property type="molecule type" value="Genomic_DNA"/>
</dbReference>
<organism evidence="2 3">
    <name type="scientific">Oculimacula yallundae</name>
    <dbReference type="NCBI Taxonomy" id="86028"/>
    <lineage>
        <taxon>Eukaryota</taxon>
        <taxon>Fungi</taxon>
        <taxon>Dikarya</taxon>
        <taxon>Ascomycota</taxon>
        <taxon>Pezizomycotina</taxon>
        <taxon>Leotiomycetes</taxon>
        <taxon>Helotiales</taxon>
        <taxon>Ploettnerulaceae</taxon>
        <taxon>Oculimacula</taxon>
    </lineage>
</organism>
<gene>
    <name evidence="2" type="ORF">VTL71DRAFT_13355</name>
</gene>